<proteinExistence type="predicted"/>
<keyword evidence="8" id="KW-1185">Reference proteome</keyword>
<evidence type="ECO:0000313" key="8">
    <source>
        <dbReference type="Proteomes" id="UP001164746"/>
    </source>
</evidence>
<organism evidence="7 8">
    <name type="scientific">Mya arenaria</name>
    <name type="common">Soft-shell clam</name>
    <dbReference type="NCBI Taxonomy" id="6604"/>
    <lineage>
        <taxon>Eukaryota</taxon>
        <taxon>Metazoa</taxon>
        <taxon>Spiralia</taxon>
        <taxon>Lophotrochozoa</taxon>
        <taxon>Mollusca</taxon>
        <taxon>Bivalvia</taxon>
        <taxon>Autobranchia</taxon>
        <taxon>Heteroconchia</taxon>
        <taxon>Euheterodonta</taxon>
        <taxon>Imparidentia</taxon>
        <taxon>Neoheterodontei</taxon>
        <taxon>Myida</taxon>
        <taxon>Myoidea</taxon>
        <taxon>Myidae</taxon>
        <taxon>Mya</taxon>
    </lineage>
</organism>
<evidence type="ECO:0000256" key="5">
    <source>
        <dbReference type="SAM" id="MobiDB-lite"/>
    </source>
</evidence>
<dbReference type="PANTHER" id="PTHR31200">
    <property type="entry name" value="INO80 COMPLEX SUBUNIT C"/>
    <property type="match status" value="1"/>
</dbReference>
<feature type="compositionally biased region" description="Basic residues" evidence="5">
    <location>
        <begin position="1"/>
        <end position="12"/>
    </location>
</feature>
<evidence type="ECO:0000256" key="4">
    <source>
        <dbReference type="ARBA" id="ARBA00023242"/>
    </source>
</evidence>
<gene>
    <name evidence="7" type="ORF">MAR_006345</name>
</gene>
<dbReference type="Pfam" id="PF08265">
    <property type="entry name" value="YL1_C"/>
    <property type="match status" value="1"/>
</dbReference>
<evidence type="ECO:0000256" key="2">
    <source>
        <dbReference type="ARBA" id="ARBA00023015"/>
    </source>
</evidence>
<reference evidence="7" key="1">
    <citation type="submission" date="2022-11" db="EMBL/GenBank/DDBJ databases">
        <title>Centuries of genome instability and evolution in soft-shell clam transmissible cancer (bioRxiv).</title>
        <authorList>
            <person name="Hart S.F.M."/>
            <person name="Yonemitsu M.A."/>
            <person name="Giersch R.M."/>
            <person name="Beal B.F."/>
            <person name="Arriagada G."/>
            <person name="Davis B.W."/>
            <person name="Ostrander E.A."/>
            <person name="Goff S.P."/>
            <person name="Metzger M.J."/>
        </authorList>
    </citation>
    <scope>NUCLEOTIDE SEQUENCE</scope>
    <source>
        <strain evidence="7">MELC-2E11</strain>
        <tissue evidence="7">Siphon/mantle</tissue>
    </source>
</reference>
<dbReference type="PANTHER" id="PTHR31200:SF1">
    <property type="entry name" value="INO80 COMPLEX SUBUNIT C"/>
    <property type="match status" value="1"/>
</dbReference>
<dbReference type="InterPro" id="IPR029525">
    <property type="entry name" value="INO80C/Ies6"/>
</dbReference>
<dbReference type="InterPro" id="IPR013272">
    <property type="entry name" value="Vps72/YL1_C"/>
</dbReference>
<protein>
    <submittedName>
        <fullName evidence="7">IN80C-like protein</fullName>
    </submittedName>
</protein>
<accession>A0ABY7DBW6</accession>
<name>A0ABY7DBW6_MYAAR</name>
<feature type="region of interest" description="Disordered" evidence="5">
    <location>
        <begin position="1"/>
        <end position="21"/>
    </location>
</feature>
<dbReference type="EMBL" id="CP111012">
    <property type="protein sequence ID" value="WAQ93874.1"/>
    <property type="molecule type" value="Genomic_DNA"/>
</dbReference>
<evidence type="ECO:0000256" key="1">
    <source>
        <dbReference type="ARBA" id="ARBA00004123"/>
    </source>
</evidence>
<feature type="domain" description="Vps72/YL1 C-terminal" evidence="6">
    <location>
        <begin position="81"/>
        <end position="110"/>
    </location>
</feature>
<sequence length="131" mass="14345">MATPSKVRKTKSKSVSSPIVTKKKPVLVTKHSSIGASGTKKTRAWKNLKQIVSAERALPYGPDDTTYGLIDAPPSFKPAVKYSDISGLESTYTDPQTKLRFSNTDEYSRIKMMPGDLVTGCLTLRRANIPV</sequence>
<evidence type="ECO:0000259" key="6">
    <source>
        <dbReference type="SMART" id="SM00993"/>
    </source>
</evidence>
<evidence type="ECO:0000313" key="7">
    <source>
        <dbReference type="EMBL" id="WAQ93874.1"/>
    </source>
</evidence>
<keyword evidence="4" id="KW-0539">Nucleus</keyword>
<dbReference type="SMART" id="SM00993">
    <property type="entry name" value="YL1_C"/>
    <property type="match status" value="1"/>
</dbReference>
<dbReference type="Proteomes" id="UP001164746">
    <property type="component" value="Chromosome 1"/>
</dbReference>
<keyword evidence="2" id="KW-0805">Transcription regulation</keyword>
<keyword evidence="3" id="KW-0804">Transcription</keyword>
<comment type="subcellular location">
    <subcellularLocation>
        <location evidence="1">Nucleus</location>
    </subcellularLocation>
</comment>
<evidence type="ECO:0000256" key="3">
    <source>
        <dbReference type="ARBA" id="ARBA00023163"/>
    </source>
</evidence>